<reference evidence="7" key="1">
    <citation type="submission" date="2017-05" db="EMBL/GenBank/DDBJ databases">
        <authorList>
            <person name="Sharma S."/>
            <person name="Sidhu C."/>
            <person name="Pinnaka A.K."/>
        </authorList>
    </citation>
    <scope>NUCLEOTIDE SEQUENCE [LARGE SCALE GENOMIC DNA]</scope>
    <source>
        <strain evidence="7">AK93</strain>
    </source>
</reference>
<dbReference type="PANTHER" id="PTHR30055">
    <property type="entry name" value="HTH-TYPE TRANSCRIPTIONAL REGULATOR RUTR"/>
    <property type="match status" value="1"/>
</dbReference>
<name>A0A3E0WW12_9GAMM</name>
<dbReference type="AlphaFoldDB" id="A0A3E0WW12"/>
<evidence type="ECO:0000256" key="2">
    <source>
        <dbReference type="ARBA" id="ARBA00023125"/>
    </source>
</evidence>
<dbReference type="InterPro" id="IPR009057">
    <property type="entry name" value="Homeodomain-like_sf"/>
</dbReference>
<keyword evidence="7" id="KW-1185">Reference proteome</keyword>
<dbReference type="SUPFAM" id="SSF46689">
    <property type="entry name" value="Homeodomain-like"/>
    <property type="match status" value="1"/>
</dbReference>
<keyword evidence="3" id="KW-0804">Transcription</keyword>
<evidence type="ECO:0000256" key="3">
    <source>
        <dbReference type="ARBA" id="ARBA00023163"/>
    </source>
</evidence>
<evidence type="ECO:0000259" key="5">
    <source>
        <dbReference type="PROSITE" id="PS50977"/>
    </source>
</evidence>
<dbReference type="InterPro" id="IPR001647">
    <property type="entry name" value="HTH_TetR"/>
</dbReference>
<accession>A0A3E0WW12</accession>
<dbReference type="OrthoDB" id="4541465at2"/>
<dbReference type="PRINTS" id="PR00455">
    <property type="entry name" value="HTHTETR"/>
</dbReference>
<dbReference type="GO" id="GO:0003700">
    <property type="term" value="F:DNA-binding transcription factor activity"/>
    <property type="evidence" value="ECO:0007669"/>
    <property type="project" value="TreeGrafter"/>
</dbReference>
<feature type="domain" description="HTH tetR-type" evidence="5">
    <location>
        <begin position="15"/>
        <end position="75"/>
    </location>
</feature>
<proteinExistence type="predicted"/>
<dbReference type="EMBL" id="NFZW01000010">
    <property type="protein sequence ID" value="RFA36117.1"/>
    <property type="molecule type" value="Genomic_DNA"/>
</dbReference>
<dbReference type="PANTHER" id="PTHR30055:SF234">
    <property type="entry name" value="HTH-TYPE TRANSCRIPTIONAL REGULATOR BETI"/>
    <property type="match status" value="1"/>
</dbReference>
<dbReference type="PROSITE" id="PS50977">
    <property type="entry name" value="HTH_TETR_2"/>
    <property type="match status" value="1"/>
</dbReference>
<dbReference type="RefSeq" id="WP_116302266.1">
    <property type="nucleotide sequence ID" value="NZ_NFZV01000009.1"/>
</dbReference>
<comment type="caution">
    <text evidence="6">The sequence shown here is derived from an EMBL/GenBank/DDBJ whole genome shotgun (WGS) entry which is preliminary data.</text>
</comment>
<dbReference type="Pfam" id="PF21351">
    <property type="entry name" value="TetR_C_41"/>
    <property type="match status" value="1"/>
</dbReference>
<keyword evidence="1" id="KW-0805">Transcription regulation</keyword>
<evidence type="ECO:0000313" key="7">
    <source>
        <dbReference type="Proteomes" id="UP000256763"/>
    </source>
</evidence>
<dbReference type="GO" id="GO:0000976">
    <property type="term" value="F:transcription cis-regulatory region binding"/>
    <property type="evidence" value="ECO:0007669"/>
    <property type="project" value="TreeGrafter"/>
</dbReference>
<sequence length="202" mass="21478">MQMKVRRRSNRERREATKAALLRAAREFFVSKGFAETGTPEIVAAAGVTRGALYHHFADKKALFDAVVEEEAASVAEAIEQASPDALSAREALLRGGEAFLDAIRERGRTRLLLLDGPAVLGRARMDEIDAAYGGRTLEEGLAAAMEEKSMPHLPLAAIAAMLSAAFDRAALAIDSGADAQAYREGLVALIDGVVGGSGQER</sequence>
<evidence type="ECO:0000313" key="6">
    <source>
        <dbReference type="EMBL" id="RFA36117.1"/>
    </source>
</evidence>
<gene>
    <name evidence="6" type="ORF">CAL65_11720</name>
</gene>
<feature type="DNA-binding region" description="H-T-H motif" evidence="4">
    <location>
        <begin position="38"/>
        <end position="57"/>
    </location>
</feature>
<dbReference type="Pfam" id="PF00440">
    <property type="entry name" value="TetR_N"/>
    <property type="match status" value="1"/>
</dbReference>
<evidence type="ECO:0000256" key="4">
    <source>
        <dbReference type="PROSITE-ProRule" id="PRU00335"/>
    </source>
</evidence>
<organism evidence="6 7">
    <name type="scientific">Alkalilimnicola ehrlichii</name>
    <dbReference type="NCBI Taxonomy" id="351052"/>
    <lineage>
        <taxon>Bacteria</taxon>
        <taxon>Pseudomonadati</taxon>
        <taxon>Pseudomonadota</taxon>
        <taxon>Gammaproteobacteria</taxon>
        <taxon>Chromatiales</taxon>
        <taxon>Ectothiorhodospiraceae</taxon>
        <taxon>Alkalilimnicola</taxon>
    </lineage>
</organism>
<keyword evidence="2 4" id="KW-0238">DNA-binding</keyword>
<evidence type="ECO:0000256" key="1">
    <source>
        <dbReference type="ARBA" id="ARBA00023015"/>
    </source>
</evidence>
<dbReference type="Gene3D" id="1.10.357.10">
    <property type="entry name" value="Tetracycline Repressor, domain 2"/>
    <property type="match status" value="1"/>
</dbReference>
<dbReference type="InterPro" id="IPR050109">
    <property type="entry name" value="HTH-type_TetR-like_transc_reg"/>
</dbReference>
<dbReference type="InterPro" id="IPR049484">
    <property type="entry name" value="Rv0078-like_C"/>
</dbReference>
<dbReference type="Proteomes" id="UP000256763">
    <property type="component" value="Unassembled WGS sequence"/>
</dbReference>
<protein>
    <submittedName>
        <fullName evidence="6">TetR family transcriptional regulator</fullName>
    </submittedName>
</protein>